<comment type="caution">
    <text evidence="1">The sequence shown here is derived from an EMBL/GenBank/DDBJ whole genome shotgun (WGS) entry which is preliminary data.</text>
</comment>
<accession>A0A4R4X7V5</accession>
<evidence type="ECO:0000313" key="1">
    <source>
        <dbReference type="EMBL" id="TDD26540.1"/>
    </source>
</evidence>
<dbReference type="AlphaFoldDB" id="A0A4R4X7V5"/>
<reference evidence="1 2" key="1">
    <citation type="submission" date="2019-02" db="EMBL/GenBank/DDBJ databases">
        <title>Draft genome sequences of novel Actinobacteria.</title>
        <authorList>
            <person name="Sahin N."/>
            <person name="Ay H."/>
            <person name="Saygin H."/>
        </authorList>
    </citation>
    <scope>NUCLEOTIDE SEQUENCE [LARGE SCALE GENOMIC DNA]</scope>
    <source>
        <strain evidence="1 2">16K104</strain>
    </source>
</reference>
<dbReference type="RefSeq" id="WP_132319725.1">
    <property type="nucleotide sequence ID" value="NZ_SMKR01000046.1"/>
</dbReference>
<gene>
    <name evidence="1" type="ORF">E1218_13070</name>
</gene>
<name>A0A4R4X7V5_9ACTN</name>
<sequence length="75" mass="8937">MVPIRLRRFVEREWIEDGPGDWVSRSVAAIRLWDTERQRWAEANGYDPRAPYGTAAGRDWWAFLKRCADEERDAR</sequence>
<organism evidence="1 2">
    <name type="scientific">Kribbella turkmenica</name>
    <dbReference type="NCBI Taxonomy" id="2530375"/>
    <lineage>
        <taxon>Bacteria</taxon>
        <taxon>Bacillati</taxon>
        <taxon>Actinomycetota</taxon>
        <taxon>Actinomycetes</taxon>
        <taxon>Propionibacteriales</taxon>
        <taxon>Kribbellaceae</taxon>
        <taxon>Kribbella</taxon>
    </lineage>
</organism>
<protein>
    <submittedName>
        <fullName evidence="1">Uncharacterized protein</fullName>
    </submittedName>
</protein>
<dbReference type="Proteomes" id="UP000295172">
    <property type="component" value="Unassembled WGS sequence"/>
</dbReference>
<proteinExistence type="predicted"/>
<keyword evidence="2" id="KW-1185">Reference proteome</keyword>
<evidence type="ECO:0000313" key="2">
    <source>
        <dbReference type="Proteomes" id="UP000295172"/>
    </source>
</evidence>
<dbReference type="EMBL" id="SMKR01000046">
    <property type="protein sequence ID" value="TDD26540.1"/>
    <property type="molecule type" value="Genomic_DNA"/>
</dbReference>